<evidence type="ECO:0000256" key="4">
    <source>
        <dbReference type="ARBA" id="ARBA00022553"/>
    </source>
</evidence>
<evidence type="ECO:0000256" key="5">
    <source>
        <dbReference type="ARBA" id="ARBA00022679"/>
    </source>
</evidence>
<dbReference type="Pfam" id="PF00359">
    <property type="entry name" value="PTS_EIIA_2"/>
    <property type="match status" value="1"/>
</dbReference>
<evidence type="ECO:0000259" key="11">
    <source>
        <dbReference type="PROSITE" id="PS51094"/>
    </source>
</evidence>
<dbReference type="Gene3D" id="3.40.930.10">
    <property type="entry name" value="Mannitol-specific EII, Chain A"/>
    <property type="match status" value="1"/>
</dbReference>
<keyword evidence="6" id="KW-0598">Phosphotransferase system</keyword>
<proteinExistence type="predicted"/>
<dbReference type="SUPFAM" id="SSF55804">
    <property type="entry name" value="Phoshotransferase/anion transport protein"/>
    <property type="match status" value="1"/>
</dbReference>
<evidence type="ECO:0000256" key="7">
    <source>
        <dbReference type="ARBA" id="ARBA00022777"/>
    </source>
</evidence>
<dbReference type="PANTHER" id="PTHR36203">
    <property type="entry name" value="ASCORBATE-SPECIFIC PTS SYSTEM EIIA COMPONENT"/>
    <property type="match status" value="1"/>
</dbReference>
<evidence type="ECO:0000256" key="6">
    <source>
        <dbReference type="ARBA" id="ARBA00022683"/>
    </source>
</evidence>
<gene>
    <name evidence="12" type="ORF">H9908_01450</name>
</gene>
<evidence type="ECO:0000256" key="2">
    <source>
        <dbReference type="ARBA" id="ARBA00022448"/>
    </source>
</evidence>
<evidence type="ECO:0000256" key="8">
    <source>
        <dbReference type="ARBA" id="ARBA00037387"/>
    </source>
</evidence>
<dbReference type="CDD" id="cd00211">
    <property type="entry name" value="PTS_IIA_fru"/>
    <property type="match status" value="1"/>
</dbReference>
<evidence type="ECO:0000313" key="13">
    <source>
        <dbReference type="Proteomes" id="UP000823908"/>
    </source>
</evidence>
<dbReference type="PROSITE" id="PS51094">
    <property type="entry name" value="PTS_EIIA_TYPE_2"/>
    <property type="match status" value="1"/>
</dbReference>
<reference evidence="12" key="2">
    <citation type="submission" date="2021-04" db="EMBL/GenBank/DDBJ databases">
        <authorList>
            <person name="Gilroy R."/>
        </authorList>
    </citation>
    <scope>NUCLEOTIDE SEQUENCE</scope>
    <source>
        <strain evidence="12">ChiHjej10B9-4811</strain>
    </source>
</reference>
<dbReference type="InterPro" id="IPR016152">
    <property type="entry name" value="PTrfase/Anion_transptr"/>
</dbReference>
<keyword evidence="5" id="KW-0808">Transferase</keyword>
<organism evidence="12 13">
    <name type="scientific">Candidatus Rothia avistercoris</name>
    <dbReference type="NCBI Taxonomy" id="2840479"/>
    <lineage>
        <taxon>Bacteria</taxon>
        <taxon>Bacillati</taxon>
        <taxon>Actinomycetota</taxon>
        <taxon>Actinomycetes</taxon>
        <taxon>Micrococcales</taxon>
        <taxon>Micrococcaceae</taxon>
        <taxon>Rothia</taxon>
    </lineage>
</organism>
<keyword evidence="4" id="KW-0597">Phosphoprotein</keyword>
<keyword evidence="2" id="KW-0813">Transport</keyword>
<name>A0A9D2ZS43_9MICC</name>
<dbReference type="GO" id="GO:0009401">
    <property type="term" value="P:phosphoenolpyruvate-dependent sugar phosphotransferase system"/>
    <property type="evidence" value="ECO:0007669"/>
    <property type="project" value="UniProtKB-KW"/>
</dbReference>
<protein>
    <recommendedName>
        <fullName evidence="9">Ascorbate-specific PTS system EIIA component</fullName>
    </recommendedName>
    <alternativeName>
        <fullName evidence="10">Ascorbate-specific phosphotransferase enzyme IIA component</fullName>
    </alternativeName>
</protein>
<dbReference type="AlphaFoldDB" id="A0A9D2ZS43"/>
<comment type="function">
    <text evidence="8">The phosphoenolpyruvate-dependent sugar phosphotransferase system (sugar PTS), a major carbohydrate active transport system, catalyzes the phosphorylation of incoming sugar substrates concomitantly with their translocation across the cell membrane. The enzyme II UlaABC PTS system is involved in ascorbate transport.</text>
</comment>
<keyword evidence="12" id="KW-0762">Sugar transport</keyword>
<evidence type="ECO:0000256" key="10">
    <source>
        <dbReference type="ARBA" id="ARBA00042072"/>
    </source>
</evidence>
<dbReference type="Proteomes" id="UP000823908">
    <property type="component" value="Unassembled WGS sequence"/>
</dbReference>
<dbReference type="GO" id="GO:0005737">
    <property type="term" value="C:cytoplasm"/>
    <property type="evidence" value="ECO:0007669"/>
    <property type="project" value="UniProtKB-SubCell"/>
</dbReference>
<dbReference type="InterPro" id="IPR002178">
    <property type="entry name" value="PTS_EIIA_type-2_dom"/>
</dbReference>
<evidence type="ECO:0000256" key="9">
    <source>
        <dbReference type="ARBA" id="ARBA00041175"/>
    </source>
</evidence>
<evidence type="ECO:0000313" key="12">
    <source>
        <dbReference type="EMBL" id="HJD50528.1"/>
    </source>
</evidence>
<feature type="domain" description="PTS EIIA type-2" evidence="11">
    <location>
        <begin position="1"/>
        <end position="144"/>
    </location>
</feature>
<accession>A0A9D2ZS43</accession>
<keyword evidence="3" id="KW-0963">Cytoplasm</keyword>
<comment type="caution">
    <text evidence="12">The sequence shown here is derived from an EMBL/GenBank/DDBJ whole genome shotgun (WGS) entry which is preliminary data.</text>
</comment>
<sequence length="144" mass="15678">MSFTPDLVSAQREAKDWKEAIQLVGSLYEQAGIATEEYTQAMIQGVLDFGPYMVFVPGIAMPHAKATSGVLKSGTAVVTLSTPVEFGSEKNDPVDFLISFASTSTDGHMEKIQELAAVLADQDRIEKARQARNDDELMSVFTTE</sequence>
<dbReference type="PANTHER" id="PTHR36203:SF1">
    <property type="entry name" value="ASCORBATE-SPECIFIC PTS SYSTEM EIIA COMPONENT"/>
    <property type="match status" value="1"/>
</dbReference>
<comment type="subcellular location">
    <subcellularLocation>
        <location evidence="1">Cytoplasm</location>
    </subcellularLocation>
</comment>
<dbReference type="EMBL" id="DWUS01000039">
    <property type="protein sequence ID" value="HJD50528.1"/>
    <property type="molecule type" value="Genomic_DNA"/>
</dbReference>
<evidence type="ECO:0000256" key="1">
    <source>
        <dbReference type="ARBA" id="ARBA00004496"/>
    </source>
</evidence>
<evidence type="ECO:0000256" key="3">
    <source>
        <dbReference type="ARBA" id="ARBA00022490"/>
    </source>
</evidence>
<reference evidence="12" key="1">
    <citation type="journal article" date="2021" name="PeerJ">
        <title>Extensive microbial diversity within the chicken gut microbiome revealed by metagenomics and culture.</title>
        <authorList>
            <person name="Gilroy R."/>
            <person name="Ravi A."/>
            <person name="Getino M."/>
            <person name="Pursley I."/>
            <person name="Horton D.L."/>
            <person name="Alikhan N.F."/>
            <person name="Baker D."/>
            <person name="Gharbi K."/>
            <person name="Hall N."/>
            <person name="Watson M."/>
            <person name="Adriaenssens E.M."/>
            <person name="Foster-Nyarko E."/>
            <person name="Jarju S."/>
            <person name="Secka A."/>
            <person name="Antonio M."/>
            <person name="Oren A."/>
            <person name="Chaudhuri R.R."/>
            <person name="La Ragione R."/>
            <person name="Hildebrand F."/>
            <person name="Pallen M.J."/>
        </authorList>
    </citation>
    <scope>NUCLEOTIDE SEQUENCE</scope>
    <source>
        <strain evidence="12">ChiHjej10B9-4811</strain>
    </source>
</reference>
<dbReference type="GO" id="GO:0016301">
    <property type="term" value="F:kinase activity"/>
    <property type="evidence" value="ECO:0007669"/>
    <property type="project" value="UniProtKB-KW"/>
</dbReference>
<keyword evidence="7" id="KW-0418">Kinase</keyword>
<dbReference type="InterPro" id="IPR051351">
    <property type="entry name" value="Ascorbate-PTS_EIIA_comp"/>
</dbReference>